<dbReference type="Proteomes" id="UP001055460">
    <property type="component" value="Chromosome"/>
</dbReference>
<gene>
    <name evidence="2" type="ORF">NE863_18520</name>
</gene>
<dbReference type="RefSeq" id="WP_060519868.1">
    <property type="nucleotide sequence ID" value="NZ_CAXURO020000001.1"/>
</dbReference>
<proteinExistence type="predicted"/>
<feature type="region of interest" description="Disordered" evidence="1">
    <location>
        <begin position="1"/>
        <end position="30"/>
    </location>
</feature>
<evidence type="ECO:0000256" key="1">
    <source>
        <dbReference type="SAM" id="MobiDB-lite"/>
    </source>
</evidence>
<evidence type="ECO:0000313" key="3">
    <source>
        <dbReference type="Proteomes" id="UP001055460"/>
    </source>
</evidence>
<sequence>MNNAPFSPIASPQAAAPETPRSPTRSHSPVETLKRMVAAWRERNQFHLELDRKLKGDPHLIDDIGLTRRQVEEELARPFWQVL</sequence>
<organism evidence="2 3">
    <name type="scientific">Ensifer adhaerens</name>
    <name type="common">Sinorhizobium morelense</name>
    <dbReference type="NCBI Taxonomy" id="106592"/>
    <lineage>
        <taxon>Bacteria</taxon>
        <taxon>Pseudomonadati</taxon>
        <taxon>Pseudomonadota</taxon>
        <taxon>Alphaproteobacteria</taxon>
        <taxon>Hyphomicrobiales</taxon>
        <taxon>Rhizobiaceae</taxon>
        <taxon>Sinorhizobium/Ensifer group</taxon>
        <taxon>Ensifer</taxon>
    </lineage>
</organism>
<accession>A0A9Q9D9T6</accession>
<reference evidence="2" key="1">
    <citation type="submission" date="2022-06" db="EMBL/GenBank/DDBJ databases">
        <title>Physiological and biochemical characterization and genomic elucidation of a strain of the genus Ensifer adhaerens M8 that combines arsenic oxidation and chromium reduction.</title>
        <authorList>
            <person name="Li X."/>
            <person name="Yu c."/>
        </authorList>
    </citation>
    <scope>NUCLEOTIDE SEQUENCE</scope>
    <source>
        <strain evidence="2">M8</strain>
    </source>
</reference>
<dbReference type="EMBL" id="CP098807">
    <property type="protein sequence ID" value="USJ23246.1"/>
    <property type="molecule type" value="Genomic_DNA"/>
</dbReference>
<protein>
    <submittedName>
        <fullName evidence="2">DUF1127 domain-containing protein</fullName>
    </submittedName>
</protein>
<evidence type="ECO:0000313" key="2">
    <source>
        <dbReference type="EMBL" id="USJ23246.1"/>
    </source>
</evidence>
<dbReference type="AlphaFoldDB" id="A0A9Q9D9T6"/>
<name>A0A9Q9D9T6_ENSAD</name>